<dbReference type="EMBL" id="HBHR01009067">
    <property type="protein sequence ID" value="CAD9861846.1"/>
    <property type="molecule type" value="Transcribed_RNA"/>
</dbReference>
<dbReference type="GO" id="GO:0005778">
    <property type="term" value="C:peroxisomal membrane"/>
    <property type="evidence" value="ECO:0007669"/>
    <property type="project" value="TreeGrafter"/>
</dbReference>
<evidence type="ECO:0000256" key="1">
    <source>
        <dbReference type="SAM" id="Phobius"/>
    </source>
</evidence>
<dbReference type="GO" id="GO:0016559">
    <property type="term" value="P:peroxisome fission"/>
    <property type="evidence" value="ECO:0007669"/>
    <property type="project" value="TreeGrafter"/>
</dbReference>
<evidence type="ECO:0008006" key="3">
    <source>
        <dbReference type="Google" id="ProtNLM"/>
    </source>
</evidence>
<dbReference type="AlphaFoldDB" id="A0A7S2UZG4"/>
<feature type="transmembrane region" description="Helical" evidence="1">
    <location>
        <begin position="130"/>
        <end position="151"/>
    </location>
</feature>
<dbReference type="PANTHER" id="PTHR13247:SF0">
    <property type="entry name" value="MITOCHONDRIAL FISSION 1 PROTEIN"/>
    <property type="match status" value="1"/>
</dbReference>
<keyword evidence="1" id="KW-0472">Membrane</keyword>
<dbReference type="GO" id="GO:0000422">
    <property type="term" value="P:autophagy of mitochondrion"/>
    <property type="evidence" value="ECO:0007669"/>
    <property type="project" value="TreeGrafter"/>
</dbReference>
<organism evidence="2">
    <name type="scientific">Fibrocapsa japonica</name>
    <dbReference type="NCBI Taxonomy" id="94617"/>
    <lineage>
        <taxon>Eukaryota</taxon>
        <taxon>Sar</taxon>
        <taxon>Stramenopiles</taxon>
        <taxon>Ochrophyta</taxon>
        <taxon>Raphidophyceae</taxon>
        <taxon>Chattonellales</taxon>
        <taxon>Chattonellaceae</taxon>
        <taxon>Fibrocapsa</taxon>
    </lineage>
</organism>
<keyword evidence="1" id="KW-0812">Transmembrane</keyword>
<dbReference type="Gene3D" id="1.25.40.10">
    <property type="entry name" value="Tetratricopeptide repeat domain"/>
    <property type="match status" value="1"/>
</dbReference>
<dbReference type="SUPFAM" id="SSF48452">
    <property type="entry name" value="TPR-like"/>
    <property type="match status" value="1"/>
</dbReference>
<evidence type="ECO:0000313" key="2">
    <source>
        <dbReference type="EMBL" id="CAD9861846.1"/>
    </source>
</evidence>
<dbReference type="GO" id="GO:0005741">
    <property type="term" value="C:mitochondrial outer membrane"/>
    <property type="evidence" value="ECO:0007669"/>
    <property type="project" value="TreeGrafter"/>
</dbReference>
<protein>
    <recommendedName>
        <fullName evidence="3">Mitochondrial fission 1 protein</fullName>
    </recommendedName>
</protein>
<accession>A0A7S2UZG4</accession>
<gene>
    <name evidence="2" type="ORF">FJAP1339_LOCUS4369</name>
</gene>
<dbReference type="InterPro" id="IPR011990">
    <property type="entry name" value="TPR-like_helical_dom_sf"/>
</dbReference>
<reference evidence="2" key="1">
    <citation type="submission" date="2021-01" db="EMBL/GenBank/DDBJ databases">
        <authorList>
            <person name="Corre E."/>
            <person name="Pelletier E."/>
            <person name="Niang G."/>
            <person name="Scheremetjew M."/>
            <person name="Finn R."/>
            <person name="Kale V."/>
            <person name="Holt S."/>
            <person name="Cochrane G."/>
            <person name="Meng A."/>
            <person name="Brown T."/>
            <person name="Cohen L."/>
        </authorList>
    </citation>
    <scope>NUCLEOTIDE SEQUENCE</scope>
    <source>
        <strain evidence="2">CCMP1661</strain>
    </source>
</reference>
<dbReference type="PANTHER" id="PTHR13247">
    <property type="entry name" value="TETRATRICOPEPTIDE REPEAT PROTEIN 11 TPR REPEAT PROTEIN 11"/>
    <property type="match status" value="1"/>
</dbReference>
<sequence>MDTSTRQFDAYLQEEAQVVAEQLKVIEQEYEHDSSPSPESRYHYGWVLSKSTSRRKKDQGIRMIEDLIDEGFHVAECHHTLAVAHYLDKRWAKSRHHCEMALRLCPDSIEIPKLHHHILKQLEKDSLTAVGIYGGAAMVAGVLGVGLVALLRSKR</sequence>
<proteinExistence type="predicted"/>
<keyword evidence="1" id="KW-1133">Transmembrane helix</keyword>
<dbReference type="InterPro" id="IPR016543">
    <property type="entry name" value="Fis1"/>
</dbReference>
<name>A0A7S2UZG4_9STRA</name>
<dbReference type="GO" id="GO:0000266">
    <property type="term" value="P:mitochondrial fission"/>
    <property type="evidence" value="ECO:0007669"/>
    <property type="project" value="InterPro"/>
</dbReference>